<keyword evidence="5" id="KW-0325">Glycoprotein</keyword>
<keyword evidence="8" id="KW-1185">Reference proteome</keyword>
<dbReference type="EC" id="2.4.1.-" evidence="6"/>
<dbReference type="GO" id="GO:0005886">
    <property type="term" value="C:plasma membrane"/>
    <property type="evidence" value="ECO:0007669"/>
    <property type="project" value="UniProtKB-SubCell"/>
</dbReference>
<organism evidence="7 8">
    <name type="scientific">Polychaeton citri CBS 116435</name>
    <dbReference type="NCBI Taxonomy" id="1314669"/>
    <lineage>
        <taxon>Eukaryota</taxon>
        <taxon>Fungi</taxon>
        <taxon>Dikarya</taxon>
        <taxon>Ascomycota</taxon>
        <taxon>Pezizomycotina</taxon>
        <taxon>Dothideomycetes</taxon>
        <taxon>Dothideomycetidae</taxon>
        <taxon>Capnodiales</taxon>
        <taxon>Capnodiaceae</taxon>
        <taxon>Polychaeton</taxon>
    </lineage>
</organism>
<dbReference type="GO" id="GO:0071970">
    <property type="term" value="P:fungal-type cell wall (1-&gt;3)-beta-D-glucan biosynthetic process"/>
    <property type="evidence" value="ECO:0007669"/>
    <property type="project" value="TreeGrafter"/>
</dbReference>
<accession>A0A9P4QAY8</accession>
<protein>
    <recommendedName>
        <fullName evidence="6">1,3-beta-glucanosyltransferase</fullName>
        <ecNumber evidence="6">2.4.1.-</ecNumber>
    </recommendedName>
</protein>
<keyword evidence="6" id="KW-0336">GPI-anchor</keyword>
<evidence type="ECO:0000256" key="6">
    <source>
        <dbReference type="RuleBase" id="RU361209"/>
    </source>
</evidence>
<evidence type="ECO:0000256" key="5">
    <source>
        <dbReference type="ARBA" id="ARBA00023180"/>
    </source>
</evidence>
<comment type="similarity">
    <text evidence="2 6">Belongs to the glycosyl hydrolase 72 family.</text>
</comment>
<dbReference type="Gene3D" id="3.20.20.80">
    <property type="entry name" value="Glycosidases"/>
    <property type="match status" value="1"/>
</dbReference>
<evidence type="ECO:0000256" key="2">
    <source>
        <dbReference type="ARBA" id="ARBA00007528"/>
    </source>
</evidence>
<dbReference type="GO" id="GO:0016787">
    <property type="term" value="F:hydrolase activity"/>
    <property type="evidence" value="ECO:0007669"/>
    <property type="project" value="UniProtKB-KW"/>
</dbReference>
<evidence type="ECO:0000256" key="4">
    <source>
        <dbReference type="ARBA" id="ARBA00023157"/>
    </source>
</evidence>
<dbReference type="GO" id="GO:0098552">
    <property type="term" value="C:side of membrane"/>
    <property type="evidence" value="ECO:0007669"/>
    <property type="project" value="UniProtKB-KW"/>
</dbReference>
<evidence type="ECO:0000313" key="8">
    <source>
        <dbReference type="Proteomes" id="UP000799441"/>
    </source>
</evidence>
<keyword evidence="3" id="KW-0732">Signal</keyword>
<keyword evidence="7" id="KW-0378">Hydrolase</keyword>
<gene>
    <name evidence="7" type="ORF">K431DRAFT_69929</name>
</gene>
<dbReference type="InterPro" id="IPR017853">
    <property type="entry name" value="GH"/>
</dbReference>
<name>A0A9P4QAY8_9PEZI</name>
<keyword evidence="6" id="KW-0449">Lipoprotein</keyword>
<evidence type="ECO:0000256" key="1">
    <source>
        <dbReference type="ARBA" id="ARBA00004609"/>
    </source>
</evidence>
<keyword evidence="6" id="KW-0808">Transferase</keyword>
<dbReference type="Proteomes" id="UP000799441">
    <property type="component" value="Unassembled WGS sequence"/>
</dbReference>
<dbReference type="EMBL" id="MU003789">
    <property type="protein sequence ID" value="KAF2721641.1"/>
    <property type="molecule type" value="Genomic_DNA"/>
</dbReference>
<comment type="caution">
    <text evidence="7">The sequence shown here is derived from an EMBL/GenBank/DDBJ whole genome shotgun (WGS) entry which is preliminary data.</text>
</comment>
<dbReference type="SUPFAM" id="SSF51445">
    <property type="entry name" value="(Trans)glycosidases"/>
    <property type="match status" value="1"/>
</dbReference>
<dbReference type="PANTHER" id="PTHR31468">
    <property type="entry name" value="1,3-BETA-GLUCANOSYLTRANSFERASE GAS1"/>
    <property type="match status" value="1"/>
</dbReference>
<dbReference type="GO" id="GO:0042124">
    <property type="term" value="F:1,3-beta-glucanosyltransferase activity"/>
    <property type="evidence" value="ECO:0007669"/>
    <property type="project" value="TreeGrafter"/>
</dbReference>
<keyword evidence="4" id="KW-1015">Disulfide bond</keyword>
<dbReference type="GO" id="GO:0031505">
    <property type="term" value="P:fungal-type cell wall organization"/>
    <property type="evidence" value="ECO:0007669"/>
    <property type="project" value="TreeGrafter"/>
</dbReference>
<proteinExistence type="inferred from homology"/>
<dbReference type="OrthoDB" id="1055148at2759"/>
<evidence type="ECO:0000313" key="7">
    <source>
        <dbReference type="EMBL" id="KAF2721641.1"/>
    </source>
</evidence>
<comment type="function">
    <text evidence="6">Splits internally a 1,3-beta-glucan molecule and transfers the newly generated reducing end (the donor) to the non-reducing end of another 1,3-beta-glucan molecule (the acceptor) forming a 1,3-beta linkage, resulting in the elongation of 1,3-beta-glucan chains in the cell wall.</text>
</comment>
<dbReference type="PANTHER" id="PTHR31468:SF2">
    <property type="entry name" value="1,3-BETA-GLUCANOSYLTRANSFERASE GAS1"/>
    <property type="match status" value="1"/>
</dbReference>
<evidence type="ECO:0000256" key="3">
    <source>
        <dbReference type="ARBA" id="ARBA00022729"/>
    </source>
</evidence>
<dbReference type="InterPro" id="IPR004886">
    <property type="entry name" value="Glucanosyltransferase"/>
</dbReference>
<comment type="subcellular location">
    <subcellularLocation>
        <location evidence="1 6">Cell membrane</location>
        <topology evidence="1 6">Lipid-anchor</topology>
        <topology evidence="1 6">GPI-anchor</topology>
    </subcellularLocation>
</comment>
<sequence>MTKANSASLHICGQYLLKENSRFLIRGIVYQIHGTVDPISDECLPQLEQDILLFNELGLNTLFVYSIDSTKTHADAMKVLEAAGIYVFTVVSTPHCNISRLSPHESYTSSTMTSFFKVVDIMASFSNTLGVMAGSELVNSNDTMLATPVIRAVIRDLKRYMKLKNERTGQRVLPIGYNAATSNARDQIIL</sequence>
<reference evidence="7" key="1">
    <citation type="journal article" date="2020" name="Stud. Mycol.">
        <title>101 Dothideomycetes genomes: a test case for predicting lifestyles and emergence of pathogens.</title>
        <authorList>
            <person name="Haridas S."/>
            <person name="Albert R."/>
            <person name="Binder M."/>
            <person name="Bloem J."/>
            <person name="Labutti K."/>
            <person name="Salamov A."/>
            <person name="Andreopoulos B."/>
            <person name="Baker S."/>
            <person name="Barry K."/>
            <person name="Bills G."/>
            <person name="Bluhm B."/>
            <person name="Cannon C."/>
            <person name="Castanera R."/>
            <person name="Culley D."/>
            <person name="Daum C."/>
            <person name="Ezra D."/>
            <person name="Gonzalez J."/>
            <person name="Henrissat B."/>
            <person name="Kuo A."/>
            <person name="Liang C."/>
            <person name="Lipzen A."/>
            <person name="Lutzoni F."/>
            <person name="Magnuson J."/>
            <person name="Mondo S."/>
            <person name="Nolan M."/>
            <person name="Ohm R."/>
            <person name="Pangilinan J."/>
            <person name="Park H.-J."/>
            <person name="Ramirez L."/>
            <person name="Alfaro M."/>
            <person name="Sun H."/>
            <person name="Tritt A."/>
            <person name="Yoshinaga Y."/>
            <person name="Zwiers L.-H."/>
            <person name="Turgeon B."/>
            <person name="Goodwin S."/>
            <person name="Spatafora J."/>
            <person name="Crous P."/>
            <person name="Grigoriev I."/>
        </authorList>
    </citation>
    <scope>NUCLEOTIDE SEQUENCE</scope>
    <source>
        <strain evidence="7">CBS 116435</strain>
    </source>
</reference>
<keyword evidence="6" id="KW-0472">Membrane</keyword>
<dbReference type="AlphaFoldDB" id="A0A9P4QAY8"/>
<dbReference type="Pfam" id="PF03198">
    <property type="entry name" value="Glyco_hydro_72"/>
    <property type="match status" value="1"/>
</dbReference>